<sequence>MKIQYTTKFIDTHISEILNVSSAYNCLELCRDHGTCKSVGIKTNSMACYLYDGRVYDGLTGTISSDIIYYWQLEPECPTHLGYDEHPTSKICTKYNSTEVTWLEAQKKCEDEGGFLFMVDNPDSQHLMTSYVSSGGILTFLGATDINQEGVWEWFNGVPINQSAFLPGDPNNALNLEHCINYMIDLPGAMTKEQNLYLKRYI</sequence>
<dbReference type="CTD" id="20240205"/>
<proteinExistence type="predicted"/>
<dbReference type="CDD" id="cd00037">
    <property type="entry name" value="CLECT"/>
    <property type="match status" value="1"/>
</dbReference>
<evidence type="ECO:0000313" key="2">
    <source>
        <dbReference type="EMBL" id="ESO88139.1"/>
    </source>
</evidence>
<dbReference type="PANTHER" id="PTHR22801">
    <property type="entry name" value="LITHOSTATHINE"/>
    <property type="match status" value="1"/>
</dbReference>
<dbReference type="PANTHER" id="PTHR22801:SF63">
    <property type="entry name" value="C-TYPE LECTIN DOMAIN-CONTAINING PROTEIN"/>
    <property type="match status" value="1"/>
</dbReference>
<dbReference type="OMA" id="HECIRES"/>
<dbReference type="KEGG" id="lgi:LOTGIDRAFT_165878"/>
<protein>
    <recommendedName>
        <fullName evidence="1">C-type lectin domain-containing protein</fullName>
    </recommendedName>
</protein>
<feature type="domain" description="C-type lectin" evidence="1">
    <location>
        <begin position="88"/>
        <end position="180"/>
    </location>
</feature>
<dbReference type="Pfam" id="PF00024">
    <property type="entry name" value="PAN_1"/>
    <property type="match status" value="1"/>
</dbReference>
<dbReference type="RefSeq" id="XP_009061166.1">
    <property type="nucleotide sequence ID" value="XM_009062918.1"/>
</dbReference>
<dbReference type="InterPro" id="IPR001304">
    <property type="entry name" value="C-type_lectin-like"/>
</dbReference>
<organism evidence="2 3">
    <name type="scientific">Lottia gigantea</name>
    <name type="common">Giant owl limpet</name>
    <dbReference type="NCBI Taxonomy" id="225164"/>
    <lineage>
        <taxon>Eukaryota</taxon>
        <taxon>Metazoa</taxon>
        <taxon>Spiralia</taxon>
        <taxon>Lophotrochozoa</taxon>
        <taxon>Mollusca</taxon>
        <taxon>Gastropoda</taxon>
        <taxon>Patellogastropoda</taxon>
        <taxon>Lottioidea</taxon>
        <taxon>Lottiidae</taxon>
        <taxon>Lottia</taxon>
    </lineage>
</organism>
<gene>
    <name evidence="2" type="ORF">LOTGIDRAFT_165878</name>
</gene>
<dbReference type="InterPro" id="IPR016186">
    <property type="entry name" value="C-type_lectin-like/link_sf"/>
</dbReference>
<dbReference type="AlphaFoldDB" id="V4BHI1"/>
<dbReference type="Pfam" id="PF00059">
    <property type="entry name" value="Lectin_C"/>
    <property type="match status" value="1"/>
</dbReference>
<dbReference type="EMBL" id="KB202752">
    <property type="protein sequence ID" value="ESO88139.1"/>
    <property type="molecule type" value="Genomic_DNA"/>
</dbReference>
<evidence type="ECO:0000259" key="1">
    <source>
        <dbReference type="PROSITE" id="PS50041"/>
    </source>
</evidence>
<dbReference type="Gene3D" id="3.50.4.10">
    <property type="entry name" value="Hepatocyte Growth Factor"/>
    <property type="match status" value="1"/>
</dbReference>
<dbReference type="InterPro" id="IPR050801">
    <property type="entry name" value="Ca-Dep_Lectins_ImmuneDev"/>
</dbReference>
<dbReference type="PROSITE" id="PS50041">
    <property type="entry name" value="C_TYPE_LECTIN_2"/>
    <property type="match status" value="1"/>
</dbReference>
<dbReference type="HOGENOM" id="CLU_106885_0_0_1"/>
<dbReference type="SMART" id="SM00034">
    <property type="entry name" value="CLECT"/>
    <property type="match status" value="1"/>
</dbReference>
<dbReference type="InterPro" id="IPR016187">
    <property type="entry name" value="CTDL_fold"/>
</dbReference>
<evidence type="ECO:0000313" key="3">
    <source>
        <dbReference type="Proteomes" id="UP000030746"/>
    </source>
</evidence>
<reference evidence="2 3" key="1">
    <citation type="journal article" date="2013" name="Nature">
        <title>Insights into bilaterian evolution from three spiralian genomes.</title>
        <authorList>
            <person name="Simakov O."/>
            <person name="Marletaz F."/>
            <person name="Cho S.J."/>
            <person name="Edsinger-Gonzales E."/>
            <person name="Havlak P."/>
            <person name="Hellsten U."/>
            <person name="Kuo D.H."/>
            <person name="Larsson T."/>
            <person name="Lv J."/>
            <person name="Arendt D."/>
            <person name="Savage R."/>
            <person name="Osoegawa K."/>
            <person name="de Jong P."/>
            <person name="Grimwood J."/>
            <person name="Chapman J.A."/>
            <person name="Shapiro H."/>
            <person name="Aerts A."/>
            <person name="Otillar R.P."/>
            <person name="Terry A.Y."/>
            <person name="Boore J.L."/>
            <person name="Grigoriev I.V."/>
            <person name="Lindberg D.R."/>
            <person name="Seaver E.C."/>
            <person name="Weisblat D.A."/>
            <person name="Putnam N.H."/>
            <person name="Rokhsar D.S."/>
        </authorList>
    </citation>
    <scope>NUCLEOTIDE SEQUENCE [LARGE SCALE GENOMIC DNA]</scope>
</reference>
<dbReference type="Gene3D" id="3.10.100.10">
    <property type="entry name" value="Mannose-Binding Protein A, subunit A"/>
    <property type="match status" value="1"/>
</dbReference>
<dbReference type="SUPFAM" id="SSF56436">
    <property type="entry name" value="C-type lectin-like"/>
    <property type="match status" value="1"/>
</dbReference>
<dbReference type="InterPro" id="IPR003609">
    <property type="entry name" value="Pan_app"/>
</dbReference>
<accession>V4BHI1</accession>
<dbReference type="Proteomes" id="UP000030746">
    <property type="component" value="Unassembled WGS sequence"/>
</dbReference>
<name>V4BHI1_LOTGI</name>
<dbReference type="OrthoDB" id="418245at2759"/>
<keyword evidence="3" id="KW-1185">Reference proteome</keyword>
<dbReference type="GeneID" id="20240205"/>